<reference evidence="2 3" key="1">
    <citation type="submission" date="2021-01" db="EMBL/GenBank/DDBJ databases">
        <title>Whole genome shotgun sequence of Catellatospora citrea NBRC 14495.</title>
        <authorList>
            <person name="Komaki H."/>
            <person name="Tamura T."/>
        </authorList>
    </citation>
    <scope>NUCLEOTIDE SEQUENCE [LARGE SCALE GENOMIC DNA]</scope>
    <source>
        <strain evidence="2 3">NBRC 14495</strain>
    </source>
</reference>
<dbReference type="AlphaFoldDB" id="A0A8J3KUD1"/>
<keyword evidence="1" id="KW-0812">Transmembrane</keyword>
<organism evidence="2 3">
    <name type="scientific">Catellatospora citrea</name>
    <dbReference type="NCBI Taxonomy" id="53366"/>
    <lineage>
        <taxon>Bacteria</taxon>
        <taxon>Bacillati</taxon>
        <taxon>Actinomycetota</taxon>
        <taxon>Actinomycetes</taxon>
        <taxon>Micromonosporales</taxon>
        <taxon>Micromonosporaceae</taxon>
        <taxon>Catellatospora</taxon>
    </lineage>
</organism>
<comment type="caution">
    <text evidence="2">The sequence shown here is derived from an EMBL/GenBank/DDBJ whole genome shotgun (WGS) entry which is preliminary data.</text>
</comment>
<evidence type="ECO:0000313" key="3">
    <source>
        <dbReference type="Proteomes" id="UP000659904"/>
    </source>
</evidence>
<gene>
    <name evidence="2" type="ORF">Cci01nite_65030</name>
</gene>
<protein>
    <submittedName>
        <fullName evidence="2">Uncharacterized protein</fullName>
    </submittedName>
</protein>
<evidence type="ECO:0000313" key="2">
    <source>
        <dbReference type="EMBL" id="GIG01410.1"/>
    </source>
</evidence>
<dbReference type="EMBL" id="BONH01000039">
    <property type="protein sequence ID" value="GIG01410.1"/>
    <property type="molecule type" value="Genomic_DNA"/>
</dbReference>
<keyword evidence="1" id="KW-0472">Membrane</keyword>
<evidence type="ECO:0000256" key="1">
    <source>
        <dbReference type="SAM" id="Phobius"/>
    </source>
</evidence>
<proteinExistence type="predicted"/>
<accession>A0A8J3KUD1</accession>
<keyword evidence="3" id="KW-1185">Reference proteome</keyword>
<name>A0A8J3KUD1_9ACTN</name>
<dbReference type="RefSeq" id="WP_170213117.1">
    <property type="nucleotide sequence ID" value="NZ_BONH01000039.1"/>
</dbReference>
<dbReference type="Proteomes" id="UP000659904">
    <property type="component" value="Unassembled WGS sequence"/>
</dbReference>
<feature type="transmembrane region" description="Helical" evidence="1">
    <location>
        <begin position="26"/>
        <end position="47"/>
    </location>
</feature>
<sequence length="52" mass="5588">MNIIGEFVALSEHSRQQLAVQTSPPFLLGVGLLLLGVVLLVVAFLLARRSAE</sequence>
<keyword evidence="1" id="KW-1133">Transmembrane helix</keyword>